<dbReference type="AlphaFoldDB" id="A0A8D8T9Q2"/>
<name>A0A8D8T9Q2_9HEMI</name>
<dbReference type="EMBL" id="HBUF01258428">
    <property type="protein sequence ID" value="CAG6682235.1"/>
    <property type="molecule type" value="Transcribed_RNA"/>
</dbReference>
<feature type="region of interest" description="Disordered" evidence="5">
    <location>
        <begin position="1"/>
        <end position="34"/>
    </location>
</feature>
<dbReference type="Pfam" id="PF10516">
    <property type="entry name" value="SHNi-TPR"/>
    <property type="match status" value="1"/>
</dbReference>
<evidence type="ECO:0000256" key="2">
    <source>
        <dbReference type="ARBA" id="ARBA00007560"/>
    </source>
</evidence>
<dbReference type="InterPro" id="IPR019544">
    <property type="entry name" value="Tetratricopeptide_SHNi-TPR_dom"/>
</dbReference>
<feature type="compositionally biased region" description="Acidic residues" evidence="5">
    <location>
        <begin position="717"/>
        <end position="727"/>
    </location>
</feature>
<reference evidence="7" key="1">
    <citation type="submission" date="2021-05" db="EMBL/GenBank/DDBJ databases">
        <authorList>
            <person name="Alioto T."/>
            <person name="Alioto T."/>
            <person name="Gomez Garrido J."/>
        </authorList>
    </citation>
    <scope>NUCLEOTIDE SEQUENCE</scope>
</reference>
<feature type="compositionally biased region" description="Low complexity" evidence="5">
    <location>
        <begin position="428"/>
        <end position="439"/>
    </location>
</feature>
<feature type="compositionally biased region" description="Basic and acidic residues" evidence="5">
    <location>
        <begin position="403"/>
        <end position="413"/>
    </location>
</feature>
<dbReference type="Pfam" id="PF03985">
    <property type="entry name" value="Paf1"/>
    <property type="match status" value="1"/>
</dbReference>
<dbReference type="EMBL" id="HBUF01258426">
    <property type="protein sequence ID" value="CAG6682230.1"/>
    <property type="molecule type" value="Transcribed_RNA"/>
</dbReference>
<feature type="compositionally biased region" description="Basic and acidic residues" evidence="5">
    <location>
        <begin position="728"/>
        <end position="754"/>
    </location>
</feature>
<evidence type="ECO:0000256" key="4">
    <source>
        <dbReference type="ARBA" id="ARBA00023242"/>
    </source>
</evidence>
<comment type="similarity">
    <text evidence="2">Belongs to the PAF1 family.</text>
</comment>
<feature type="region of interest" description="Disordered" evidence="5">
    <location>
        <begin position="375"/>
        <end position="452"/>
    </location>
</feature>
<evidence type="ECO:0000256" key="1">
    <source>
        <dbReference type="ARBA" id="ARBA00004123"/>
    </source>
</evidence>
<evidence type="ECO:0000256" key="3">
    <source>
        <dbReference type="ARBA" id="ARBA00020462"/>
    </source>
</evidence>
<feature type="compositionally biased region" description="Low complexity" evidence="5">
    <location>
        <begin position="635"/>
        <end position="661"/>
    </location>
</feature>
<dbReference type="InterPro" id="IPR011990">
    <property type="entry name" value="TPR-like_helical_dom_sf"/>
</dbReference>
<dbReference type="GO" id="GO:0000993">
    <property type="term" value="F:RNA polymerase II complex binding"/>
    <property type="evidence" value="ECO:0007669"/>
    <property type="project" value="TreeGrafter"/>
</dbReference>
<feature type="compositionally biased region" description="Acidic residues" evidence="5">
    <location>
        <begin position="381"/>
        <end position="402"/>
    </location>
</feature>
<dbReference type="PANTHER" id="PTHR23188">
    <property type="entry name" value="RNA POLYMERASE II-ASSOCIATED FACTOR 1 HOMOLOG"/>
    <property type="match status" value="1"/>
</dbReference>
<dbReference type="GO" id="GO:0016593">
    <property type="term" value="C:Cdc73/Paf1 complex"/>
    <property type="evidence" value="ECO:0007669"/>
    <property type="project" value="InterPro"/>
</dbReference>
<feature type="compositionally biased region" description="Basic and acidic residues" evidence="5">
    <location>
        <begin position="683"/>
        <end position="704"/>
    </location>
</feature>
<sequence>MAPTIQTTGTGTPSEKRTPSTHSTPIPPRPAERKSELVCRVKYNNTLPDIPFDCKFIAYPFESTRFIEYKSTSLERNYKYEVLTEHDLGVTIDLINKDTYAPNYNIQLDPADEKLLEEDTLTPQDSKRSRHHARSVSWLRRTEYISTEQTRFQPQTMDKVEAKVGFSIKKNFKEDNLYMDRESQVKAIEKTFADTKLPIEKHYSKPNVVPVEIMPVYPDFKYWKYPCAQVIFDSDPAPQGRPVPAQIEEMSQAMIRGVMDESGEQFVAYFLPTAETLDKRKLDVLNSVEYTDEQEYEYKMAREYNWNVKSKSCKGYEENYFLIVRDDAVYYNELETRVRLSKRRQKVGAAPNNTRLVVAHRPLNATEFRIQRLRERFLEPPNEEEEEEEEEEEDEEMEEEKEEEGKGSGKKMPEDEEEEKKEKKEEAAPPSDDAAAAAKPADESVADSSVAADETLKEGETTMEEDDEVNNLQLAWEMLELARSIYYRVNNELKLADIYLKLSEVSMESENYAAAIEDIEKGLAIYSVKLEKDARPIAEAYYKLGMAHANNDNYPEAVNNFKLSRETLLSRVENLKSSTKPDAELSKEPFYKKENEIKELEALLPEMDARIEECTSDNKEIQKVISKFIAGGRRPAGASDDGAGPSSAPDSAASASSSSSSKPVSDISHLVKKKRKPEEDIEKPEVEGKKIKLDESSATKEKDQAAPATEAKAAAEASDDVEMEETAAPEKTEAATDTKTEDKAPAAAGDETKEAAPASTTD</sequence>
<dbReference type="GO" id="GO:0003682">
    <property type="term" value="F:chromatin binding"/>
    <property type="evidence" value="ECO:0007669"/>
    <property type="project" value="TreeGrafter"/>
</dbReference>
<keyword evidence="4" id="KW-0539">Nucleus</keyword>
<evidence type="ECO:0000313" key="7">
    <source>
        <dbReference type="EMBL" id="CAG6682230.1"/>
    </source>
</evidence>
<dbReference type="Gene3D" id="1.25.40.10">
    <property type="entry name" value="Tetratricopeptide repeat domain"/>
    <property type="match status" value="1"/>
</dbReference>
<feature type="compositionally biased region" description="Polar residues" evidence="5">
    <location>
        <begin position="1"/>
        <end position="13"/>
    </location>
</feature>
<accession>A0A8D8T9Q2</accession>
<proteinExistence type="inferred from homology"/>
<evidence type="ECO:0000256" key="5">
    <source>
        <dbReference type="SAM" id="MobiDB-lite"/>
    </source>
</evidence>
<comment type="subcellular location">
    <subcellularLocation>
        <location evidence="1">Nucleus</location>
    </subcellularLocation>
</comment>
<organism evidence="7">
    <name type="scientific">Cacopsylla melanoneura</name>
    <dbReference type="NCBI Taxonomy" id="428564"/>
    <lineage>
        <taxon>Eukaryota</taxon>
        <taxon>Metazoa</taxon>
        <taxon>Ecdysozoa</taxon>
        <taxon>Arthropoda</taxon>
        <taxon>Hexapoda</taxon>
        <taxon>Insecta</taxon>
        <taxon>Pterygota</taxon>
        <taxon>Neoptera</taxon>
        <taxon>Paraneoptera</taxon>
        <taxon>Hemiptera</taxon>
        <taxon>Sternorrhyncha</taxon>
        <taxon>Psylloidea</taxon>
        <taxon>Psyllidae</taxon>
        <taxon>Psyllinae</taxon>
        <taxon>Cacopsylla</taxon>
    </lineage>
</organism>
<dbReference type="GO" id="GO:0006368">
    <property type="term" value="P:transcription elongation by RNA polymerase II"/>
    <property type="evidence" value="ECO:0007669"/>
    <property type="project" value="InterPro"/>
</dbReference>
<protein>
    <recommendedName>
        <fullName evidence="3">RNA polymerase II-associated factor 1 homolog</fullName>
    </recommendedName>
</protein>
<dbReference type="SUPFAM" id="SSF48452">
    <property type="entry name" value="TPR-like"/>
    <property type="match status" value="1"/>
</dbReference>
<feature type="domain" description="Tetratricopeptide SHNi-TPR" evidence="6">
    <location>
        <begin position="496"/>
        <end position="527"/>
    </location>
</feature>
<feature type="compositionally biased region" description="Low complexity" evidence="5">
    <location>
        <begin position="705"/>
        <end position="716"/>
    </location>
</feature>
<feature type="region of interest" description="Disordered" evidence="5">
    <location>
        <begin position="632"/>
        <end position="762"/>
    </location>
</feature>
<dbReference type="InterPro" id="IPR007133">
    <property type="entry name" value="RNA_pol_II-assoc_Paf1"/>
</dbReference>
<dbReference type="PANTHER" id="PTHR23188:SF12">
    <property type="entry name" value="RNA POLYMERASE II-ASSOCIATED FACTOR 1 HOMOLOG"/>
    <property type="match status" value="1"/>
</dbReference>
<evidence type="ECO:0000259" key="6">
    <source>
        <dbReference type="Pfam" id="PF10516"/>
    </source>
</evidence>